<dbReference type="GO" id="GO:0016020">
    <property type="term" value="C:membrane"/>
    <property type="evidence" value="ECO:0007669"/>
    <property type="project" value="UniProtKB-SubCell"/>
</dbReference>
<keyword evidence="8" id="KW-1185">Reference proteome</keyword>
<keyword evidence="2 5" id="KW-0812">Transmembrane</keyword>
<gene>
    <name evidence="7" type="ORF">GRI99_01790</name>
</gene>
<accession>A0A844YX97</accession>
<dbReference type="EMBL" id="WTYV01000001">
    <property type="protein sequence ID" value="MXO70363.1"/>
    <property type="molecule type" value="Genomic_DNA"/>
</dbReference>
<evidence type="ECO:0000256" key="2">
    <source>
        <dbReference type="ARBA" id="ARBA00022692"/>
    </source>
</evidence>
<keyword evidence="3 5" id="KW-1133">Transmembrane helix</keyword>
<feature type="transmembrane region" description="Helical" evidence="5">
    <location>
        <begin position="399"/>
        <end position="416"/>
    </location>
</feature>
<dbReference type="Proteomes" id="UP000466966">
    <property type="component" value="Unassembled WGS sequence"/>
</dbReference>
<feature type="transmembrane region" description="Helical" evidence="5">
    <location>
        <begin position="219"/>
        <end position="238"/>
    </location>
</feature>
<dbReference type="PANTHER" id="PTHR37422:SF13">
    <property type="entry name" value="LIPOPOLYSACCHARIDE BIOSYNTHESIS PROTEIN PA4999-RELATED"/>
    <property type="match status" value="1"/>
</dbReference>
<protein>
    <recommendedName>
        <fullName evidence="6">O-antigen ligase-related domain-containing protein</fullName>
    </recommendedName>
</protein>
<dbReference type="AlphaFoldDB" id="A0A844YX97"/>
<evidence type="ECO:0000256" key="4">
    <source>
        <dbReference type="ARBA" id="ARBA00023136"/>
    </source>
</evidence>
<sequence>MGGGGIAYGVRHAIIQLTAVAILAANPRAVGLFLSRGPRFLVVLVTATIALPLLQIVPLPPALWQELPGRDLVAKTFALAGVAPSAWFPLSLDPQRTLLAFCSTLVPAAMIVIGWQLSPDHRRRLALTATAAAALAFALGVVQLTSANTFGVLQDIDAGRDIFYATFSNRNSTGMFFLLALLLVIALPLPRRPIEFAVAGVFGSLFLIAVILTQSRTSMALLMIPIGFLVLRLIAARLKPSVSVASPSGHARLAMGAGAAVLAFALAGSLLGGGRVADSVGRFSQIDRDRLEIWEDGAYVTGVYWPVGSGTGTFDEVFQVYESLEFISPARSGRAHNDYVELAIESGAVGYVLLLGWLIWLGPACWQRRSQPDRWLGYAAWAGTICLALQSAMDYPLRNEALLCFAGLLVVLLLPPREGART</sequence>
<proteinExistence type="predicted"/>
<evidence type="ECO:0000313" key="8">
    <source>
        <dbReference type="Proteomes" id="UP000466966"/>
    </source>
</evidence>
<feature type="domain" description="O-antigen ligase-related" evidence="6">
    <location>
        <begin position="205"/>
        <end position="355"/>
    </location>
</feature>
<feature type="transmembrane region" description="Helical" evidence="5">
    <location>
        <begin position="348"/>
        <end position="366"/>
    </location>
</feature>
<keyword evidence="4 5" id="KW-0472">Membrane</keyword>
<dbReference type="InterPro" id="IPR051533">
    <property type="entry name" value="WaaL-like"/>
</dbReference>
<evidence type="ECO:0000256" key="1">
    <source>
        <dbReference type="ARBA" id="ARBA00004141"/>
    </source>
</evidence>
<dbReference type="PANTHER" id="PTHR37422">
    <property type="entry name" value="TEICHURONIC ACID BIOSYNTHESIS PROTEIN TUAE"/>
    <property type="match status" value="1"/>
</dbReference>
<feature type="transmembrane region" description="Helical" evidence="5">
    <location>
        <begin position="125"/>
        <end position="144"/>
    </location>
</feature>
<evidence type="ECO:0000313" key="7">
    <source>
        <dbReference type="EMBL" id="MXO70363.1"/>
    </source>
</evidence>
<evidence type="ECO:0000256" key="3">
    <source>
        <dbReference type="ARBA" id="ARBA00022989"/>
    </source>
</evidence>
<dbReference type="InterPro" id="IPR007016">
    <property type="entry name" value="O-antigen_ligase-rel_domated"/>
</dbReference>
<evidence type="ECO:0000259" key="6">
    <source>
        <dbReference type="Pfam" id="PF04932"/>
    </source>
</evidence>
<feature type="transmembrane region" description="Helical" evidence="5">
    <location>
        <begin position="172"/>
        <end position="189"/>
    </location>
</feature>
<feature type="transmembrane region" description="Helical" evidence="5">
    <location>
        <begin position="72"/>
        <end position="92"/>
    </location>
</feature>
<comment type="subcellular location">
    <subcellularLocation>
        <location evidence="1">Membrane</location>
        <topology evidence="1">Multi-pass membrane protein</topology>
    </subcellularLocation>
</comment>
<organism evidence="7 8">
    <name type="scientific">Alteraurantiacibacter buctensis</name>
    <dbReference type="NCBI Taxonomy" id="1503981"/>
    <lineage>
        <taxon>Bacteria</taxon>
        <taxon>Pseudomonadati</taxon>
        <taxon>Pseudomonadota</taxon>
        <taxon>Alphaproteobacteria</taxon>
        <taxon>Sphingomonadales</taxon>
        <taxon>Erythrobacteraceae</taxon>
        <taxon>Alteraurantiacibacter</taxon>
    </lineage>
</organism>
<evidence type="ECO:0000256" key="5">
    <source>
        <dbReference type="SAM" id="Phobius"/>
    </source>
</evidence>
<feature type="transmembrane region" description="Helical" evidence="5">
    <location>
        <begin position="250"/>
        <end position="271"/>
    </location>
</feature>
<comment type="caution">
    <text evidence="7">The sequence shown here is derived from an EMBL/GenBank/DDBJ whole genome shotgun (WGS) entry which is preliminary data.</text>
</comment>
<feature type="transmembrane region" description="Helical" evidence="5">
    <location>
        <begin position="98"/>
        <end position="118"/>
    </location>
</feature>
<feature type="transmembrane region" description="Helical" evidence="5">
    <location>
        <begin position="12"/>
        <end position="34"/>
    </location>
</feature>
<dbReference type="OrthoDB" id="7628239at2"/>
<name>A0A844YX97_9SPHN</name>
<reference evidence="7 8" key="1">
    <citation type="submission" date="2019-12" db="EMBL/GenBank/DDBJ databases">
        <title>Genomic-based taxomic classification of the family Erythrobacteraceae.</title>
        <authorList>
            <person name="Xu L."/>
        </authorList>
    </citation>
    <scope>NUCLEOTIDE SEQUENCE [LARGE SCALE GENOMIC DNA]</scope>
    <source>
        <strain evidence="7 8">M0322</strain>
    </source>
</reference>
<feature type="transmembrane region" description="Helical" evidence="5">
    <location>
        <begin position="40"/>
        <end position="60"/>
    </location>
</feature>
<dbReference type="Pfam" id="PF04932">
    <property type="entry name" value="Wzy_C"/>
    <property type="match status" value="1"/>
</dbReference>
<feature type="transmembrane region" description="Helical" evidence="5">
    <location>
        <begin position="196"/>
        <end position="213"/>
    </location>
</feature>